<sequence length="475" mass="54833">MKKSEAQSLNNFSEMHAIKEAIATKYPPTRSLTETRRIRWGFSGAFVELYQEWLADEAFVPIGLFKTTPVRPRVNNIPDFYCSAYYHPQEQIEALIYKGGGPAGIEFVRYNADSTITITTMDMQMLTPATTPDFYHRIGPEPDPESLQEVEDYLTVFREMLEAIRTEPLPECGCLELNSEEFLQRFENRYARLMEEVDQKIDSLLESSKPVGKRFCLFIFVLKEPMEKVLKHNIHEFKGFEFHNISAEQLIQKIGISFDIMCYKHLEFAKAITPVSYMQQGVDAALEYFFGNWWQEGTGYEGLSESEKNRELHWIEPFVHGMLFILLLQRWDDLSKLCSWLHADIEIEDTTDFEKEVLLFFKLVASSLLPEPLAGLDEIRSSIERCRLKRPKLLLKIWDAIEAMDQSAYEQSMDESLTLYLESVESYIKKGLFQFCVAEFQSVLCLIALKKGLAFPKLPEKSAAALVTRETLGLS</sequence>
<evidence type="ECO:0000313" key="1">
    <source>
        <dbReference type="EMBL" id="QDT23416.1"/>
    </source>
</evidence>
<organism evidence="1 2">
    <name type="scientific">Gimesia chilikensis</name>
    <dbReference type="NCBI Taxonomy" id="2605989"/>
    <lineage>
        <taxon>Bacteria</taxon>
        <taxon>Pseudomonadati</taxon>
        <taxon>Planctomycetota</taxon>
        <taxon>Planctomycetia</taxon>
        <taxon>Planctomycetales</taxon>
        <taxon>Planctomycetaceae</taxon>
        <taxon>Gimesia</taxon>
    </lineage>
</organism>
<gene>
    <name evidence="1" type="ORF">HG66A1_52330</name>
</gene>
<reference evidence="1 2" key="1">
    <citation type="submission" date="2019-02" db="EMBL/GenBank/DDBJ databases">
        <title>Deep-cultivation of Planctomycetes and their phenomic and genomic characterization uncovers novel biology.</title>
        <authorList>
            <person name="Wiegand S."/>
            <person name="Jogler M."/>
            <person name="Boedeker C."/>
            <person name="Pinto D."/>
            <person name="Vollmers J."/>
            <person name="Rivas-Marin E."/>
            <person name="Kohn T."/>
            <person name="Peeters S.H."/>
            <person name="Heuer A."/>
            <person name="Rast P."/>
            <person name="Oberbeckmann S."/>
            <person name="Bunk B."/>
            <person name="Jeske O."/>
            <person name="Meyerdierks A."/>
            <person name="Storesund J.E."/>
            <person name="Kallscheuer N."/>
            <person name="Luecker S."/>
            <person name="Lage O.M."/>
            <person name="Pohl T."/>
            <person name="Merkel B.J."/>
            <person name="Hornburger P."/>
            <person name="Mueller R.-W."/>
            <person name="Bruemmer F."/>
            <person name="Labrenz M."/>
            <person name="Spormann A.M."/>
            <person name="Op den Camp H."/>
            <person name="Overmann J."/>
            <person name="Amann R."/>
            <person name="Jetten M.S.M."/>
            <person name="Mascher T."/>
            <person name="Medema M.H."/>
            <person name="Devos D.P."/>
            <person name="Kaster A.-K."/>
            <person name="Ovreas L."/>
            <person name="Rohde M."/>
            <person name="Galperin M.Y."/>
            <person name="Jogler C."/>
        </authorList>
    </citation>
    <scope>NUCLEOTIDE SEQUENCE [LARGE SCALE GENOMIC DNA]</scope>
    <source>
        <strain evidence="1 2">HG66A1</strain>
    </source>
</reference>
<accession>A0A517PVL2</accession>
<dbReference type="EMBL" id="CP036266">
    <property type="protein sequence ID" value="QDT23416.1"/>
    <property type="molecule type" value="Genomic_DNA"/>
</dbReference>
<keyword evidence="2" id="KW-1185">Reference proteome</keyword>
<dbReference type="RefSeq" id="WP_145190796.1">
    <property type="nucleotide sequence ID" value="NZ_CP036266.1"/>
</dbReference>
<dbReference type="OrthoDB" id="9916937at2"/>
<protein>
    <submittedName>
        <fullName evidence="1">Uncharacterized protein</fullName>
    </submittedName>
</protein>
<proteinExistence type="predicted"/>
<dbReference type="Proteomes" id="UP000320421">
    <property type="component" value="Chromosome"/>
</dbReference>
<name>A0A517PVL2_9PLAN</name>
<evidence type="ECO:0000313" key="2">
    <source>
        <dbReference type="Proteomes" id="UP000320421"/>
    </source>
</evidence>
<dbReference type="AlphaFoldDB" id="A0A517PVL2"/>